<dbReference type="Pfam" id="PF03795">
    <property type="entry name" value="YCII"/>
    <property type="match status" value="1"/>
</dbReference>
<keyword evidence="4" id="KW-1185">Reference proteome</keyword>
<reference evidence="3" key="1">
    <citation type="submission" date="2021-01" db="EMBL/GenBank/DDBJ databases">
        <title>Rhizobium sp. strain KVB221 16S ribosomal RNA gene Genome sequencing and assembly.</title>
        <authorList>
            <person name="Kang M."/>
        </authorList>
    </citation>
    <scope>NUCLEOTIDE SEQUENCE</scope>
    <source>
        <strain evidence="3">KVB221</strain>
    </source>
</reference>
<feature type="domain" description="YCII-related" evidence="2">
    <location>
        <begin position="21"/>
        <end position="91"/>
    </location>
</feature>
<organism evidence="3 4">
    <name type="scientific">Rhizobium setariae</name>
    <dbReference type="NCBI Taxonomy" id="2801340"/>
    <lineage>
        <taxon>Bacteria</taxon>
        <taxon>Pseudomonadati</taxon>
        <taxon>Pseudomonadota</taxon>
        <taxon>Alphaproteobacteria</taxon>
        <taxon>Hyphomicrobiales</taxon>
        <taxon>Rhizobiaceae</taxon>
        <taxon>Rhizobium/Agrobacterium group</taxon>
        <taxon>Rhizobium</taxon>
    </lineage>
</organism>
<protein>
    <recommendedName>
        <fullName evidence="2">YCII-related domain-containing protein</fullName>
    </recommendedName>
</protein>
<dbReference type="EMBL" id="JAEQNC010000011">
    <property type="protein sequence ID" value="MBL0374077.1"/>
    <property type="molecule type" value="Genomic_DNA"/>
</dbReference>
<dbReference type="Gene3D" id="3.30.70.1060">
    <property type="entry name" value="Dimeric alpha+beta barrel"/>
    <property type="match status" value="1"/>
</dbReference>
<evidence type="ECO:0000256" key="1">
    <source>
        <dbReference type="ARBA" id="ARBA00007689"/>
    </source>
</evidence>
<evidence type="ECO:0000313" key="3">
    <source>
        <dbReference type="EMBL" id="MBL0374077.1"/>
    </source>
</evidence>
<gene>
    <name evidence="3" type="ORF">JJB09_18810</name>
</gene>
<dbReference type="InterPro" id="IPR005545">
    <property type="entry name" value="YCII"/>
</dbReference>
<dbReference type="InterPro" id="IPR011008">
    <property type="entry name" value="Dimeric_a/b-barrel"/>
</dbReference>
<comment type="caution">
    <text evidence="3">The sequence shown here is derived from an EMBL/GenBank/DDBJ whole genome shotgun (WGS) entry which is preliminary data.</text>
</comment>
<dbReference type="RefSeq" id="WP_201661731.1">
    <property type="nucleotide sequence ID" value="NZ_JAEQNC010000011.1"/>
</dbReference>
<accession>A0A937CR81</accession>
<proteinExistence type="inferred from homology"/>
<dbReference type="Proteomes" id="UP000633219">
    <property type="component" value="Unassembled WGS sequence"/>
</dbReference>
<sequence length="100" mass="11095">MGYYHLKLIGPRSTFPFDMNEAEKAAMTDHAQYWQRLAEEKLAVAVGPVFDPKGPWGMAIVETENEAEAEALCAADPVISVSLGFRYELAPIPSLILRQN</sequence>
<dbReference type="AlphaFoldDB" id="A0A937CR81"/>
<comment type="similarity">
    <text evidence="1">Belongs to the YciI family.</text>
</comment>
<dbReference type="SUPFAM" id="SSF54909">
    <property type="entry name" value="Dimeric alpha+beta barrel"/>
    <property type="match status" value="1"/>
</dbReference>
<name>A0A937CR81_9HYPH</name>
<evidence type="ECO:0000313" key="4">
    <source>
        <dbReference type="Proteomes" id="UP000633219"/>
    </source>
</evidence>
<evidence type="ECO:0000259" key="2">
    <source>
        <dbReference type="Pfam" id="PF03795"/>
    </source>
</evidence>